<dbReference type="AlphaFoldDB" id="A0A1Q9E0T0"/>
<organism evidence="2 3">
    <name type="scientific">Symbiodinium microadriaticum</name>
    <name type="common">Dinoflagellate</name>
    <name type="synonym">Zooxanthella microadriatica</name>
    <dbReference type="NCBI Taxonomy" id="2951"/>
    <lineage>
        <taxon>Eukaryota</taxon>
        <taxon>Sar</taxon>
        <taxon>Alveolata</taxon>
        <taxon>Dinophyceae</taxon>
        <taxon>Suessiales</taxon>
        <taxon>Symbiodiniaceae</taxon>
        <taxon>Symbiodinium</taxon>
    </lineage>
</organism>
<dbReference type="InterPro" id="IPR011333">
    <property type="entry name" value="SKP1/BTB/POZ_sf"/>
</dbReference>
<dbReference type="PANTHER" id="PTHR46672">
    <property type="entry name" value="OS08G0495500 PROTEIN-RELATED"/>
    <property type="match status" value="1"/>
</dbReference>
<name>A0A1Q9E0T0_SYMMI</name>
<dbReference type="OrthoDB" id="417990at2759"/>
<dbReference type="Pfam" id="PF00651">
    <property type="entry name" value="BTB"/>
    <property type="match status" value="1"/>
</dbReference>
<dbReference type="OMA" id="CNDKATH"/>
<dbReference type="PROSITE" id="PS50097">
    <property type="entry name" value="BTB"/>
    <property type="match status" value="1"/>
</dbReference>
<feature type="domain" description="BTB" evidence="1">
    <location>
        <begin position="172"/>
        <end position="239"/>
    </location>
</feature>
<dbReference type="InterPro" id="IPR000210">
    <property type="entry name" value="BTB/POZ_dom"/>
</dbReference>
<dbReference type="Proteomes" id="UP000186817">
    <property type="component" value="Unassembled WGS sequence"/>
</dbReference>
<evidence type="ECO:0000313" key="2">
    <source>
        <dbReference type="EMBL" id="OLQ01022.1"/>
    </source>
</evidence>
<dbReference type="SMART" id="SM00225">
    <property type="entry name" value="BTB"/>
    <property type="match status" value="1"/>
</dbReference>
<proteinExistence type="predicted"/>
<sequence length="340" mass="37478">MMVTQTKFNSLIGFLRIGDILGLQKFIPADFDWSQKGGPEDVTLLHYAVLCLGEENPGEKHLKTMEWMLRSGADPEHELPQKHPQCYLIWKRKNKRGTTIEIPYAGHSATSLAFAWLEALETSEEEWTVEREYLKNVVSLIARIPSLHRKKVAVAEGVVDLWESVLNMSTTHNVTLETEDGNVTAHDHVLMAASPVLEAMLQSAMKEGVHKHISVTDSSGTSVALFLEVLYTSSMRGSPSHLTMLAALDLAHRWQVTTVVQQLADVLLEMITVDSFVAIAAAAVLKGLSSLTRACSVFGAKSPQVQAMLKKGSLPTAVRTLLQPDSAKSLETAKKKRRTV</sequence>
<protein>
    <submittedName>
        <fullName evidence="2">BTB/POZ and TAZ domain-containing protein 4</fullName>
    </submittedName>
</protein>
<dbReference type="EMBL" id="LSRX01000307">
    <property type="protein sequence ID" value="OLQ01022.1"/>
    <property type="molecule type" value="Genomic_DNA"/>
</dbReference>
<accession>A0A1Q9E0T0</accession>
<dbReference type="Gene3D" id="3.30.710.10">
    <property type="entry name" value="Potassium Channel Kv1.1, Chain A"/>
    <property type="match status" value="1"/>
</dbReference>
<evidence type="ECO:0000313" key="3">
    <source>
        <dbReference type="Proteomes" id="UP000186817"/>
    </source>
</evidence>
<reference evidence="2 3" key="1">
    <citation type="submission" date="2016-02" db="EMBL/GenBank/DDBJ databases">
        <title>Genome analysis of coral dinoflagellate symbionts highlights evolutionary adaptations to a symbiotic lifestyle.</title>
        <authorList>
            <person name="Aranda M."/>
            <person name="Li Y."/>
            <person name="Liew Y.J."/>
            <person name="Baumgarten S."/>
            <person name="Simakov O."/>
            <person name="Wilson M."/>
            <person name="Piel J."/>
            <person name="Ashoor H."/>
            <person name="Bougouffa S."/>
            <person name="Bajic V.B."/>
            <person name="Ryu T."/>
            <person name="Ravasi T."/>
            <person name="Bayer T."/>
            <person name="Micklem G."/>
            <person name="Kim H."/>
            <person name="Bhak J."/>
            <person name="Lajeunesse T.C."/>
            <person name="Voolstra C.R."/>
        </authorList>
    </citation>
    <scope>NUCLEOTIDE SEQUENCE [LARGE SCALE GENOMIC DNA]</scope>
    <source>
        <strain evidence="2 3">CCMP2467</strain>
    </source>
</reference>
<gene>
    <name evidence="2" type="primary">BT4</name>
    <name evidence="2" type="ORF">AK812_SmicGene16259</name>
</gene>
<comment type="caution">
    <text evidence="2">The sequence shown here is derived from an EMBL/GenBank/DDBJ whole genome shotgun (WGS) entry which is preliminary data.</text>
</comment>
<dbReference type="CDD" id="cd18186">
    <property type="entry name" value="BTB_POZ_ZBTB_KLHL-like"/>
    <property type="match status" value="1"/>
</dbReference>
<keyword evidence="3" id="KW-1185">Reference proteome</keyword>
<dbReference type="SUPFAM" id="SSF54695">
    <property type="entry name" value="POZ domain"/>
    <property type="match status" value="1"/>
</dbReference>
<evidence type="ECO:0000259" key="1">
    <source>
        <dbReference type="PROSITE" id="PS50097"/>
    </source>
</evidence>
<dbReference type="InterPro" id="IPR044714">
    <property type="entry name" value="AtSIBP1-like"/>
</dbReference>
<dbReference type="PANTHER" id="PTHR46672:SF8">
    <property type="entry name" value="BTB DOMAIN-CONTAINING PROTEIN"/>
    <property type="match status" value="1"/>
</dbReference>